<evidence type="ECO:0000256" key="9">
    <source>
        <dbReference type="SAM" id="SignalP"/>
    </source>
</evidence>
<comment type="similarity">
    <text evidence="2">Belongs to the peptidase A1 family.</text>
</comment>
<accession>A0A0A0K9V4</accession>
<evidence type="ECO:0000256" key="6">
    <source>
        <dbReference type="ARBA" id="ARBA00022750"/>
    </source>
</evidence>
<dbReference type="PROSITE" id="PS51767">
    <property type="entry name" value="PEPTIDASE_A1"/>
    <property type="match status" value="1"/>
</dbReference>
<protein>
    <recommendedName>
        <fullName evidence="10">Peptidase A1 domain-containing protein</fullName>
    </recommendedName>
</protein>
<dbReference type="InterPro" id="IPR034161">
    <property type="entry name" value="Pepsin-like_plant"/>
</dbReference>
<dbReference type="InterPro" id="IPR033121">
    <property type="entry name" value="PEPTIDASE_A1"/>
</dbReference>
<dbReference type="GO" id="GO:0006508">
    <property type="term" value="P:proteolysis"/>
    <property type="evidence" value="ECO:0007669"/>
    <property type="project" value="UniProtKB-KW"/>
</dbReference>
<dbReference type="GO" id="GO:0004190">
    <property type="term" value="F:aspartic-type endopeptidase activity"/>
    <property type="evidence" value="ECO:0000318"/>
    <property type="project" value="GO_Central"/>
</dbReference>
<evidence type="ECO:0000256" key="7">
    <source>
        <dbReference type="ARBA" id="ARBA00022801"/>
    </source>
</evidence>
<name>A0A0A0K9V4_CUCSA</name>
<reference evidence="11 12" key="2">
    <citation type="journal article" date="2009" name="PLoS ONE">
        <title>An integrated genetic and cytogenetic map of the cucumber genome.</title>
        <authorList>
            <person name="Ren Y."/>
            <person name="Zhang Z."/>
            <person name="Liu J."/>
            <person name="Staub J.E."/>
            <person name="Han Y."/>
            <person name="Cheng Z."/>
            <person name="Li X."/>
            <person name="Lu J."/>
            <person name="Miao H."/>
            <person name="Kang H."/>
            <person name="Xie B."/>
            <person name="Gu X."/>
            <person name="Wang X."/>
            <person name="Du Y."/>
            <person name="Jin W."/>
            <person name="Huang S."/>
        </authorList>
    </citation>
    <scope>NUCLEOTIDE SEQUENCE [LARGE SCALE GENOMIC DNA]</scope>
    <source>
        <strain evidence="12">cv. 9930</strain>
    </source>
</reference>
<dbReference type="OMA" id="IKQTVWF"/>
<dbReference type="PANTHER" id="PTHR47967:SF66">
    <property type="entry name" value="ASPARTIC PROTEINASE CDR1-RELATED"/>
    <property type="match status" value="1"/>
</dbReference>
<keyword evidence="6" id="KW-0064">Aspartyl protease</keyword>
<dbReference type="eggNOG" id="KOG1339">
    <property type="taxonomic scope" value="Eukaryota"/>
</dbReference>
<dbReference type="CDD" id="cd05476">
    <property type="entry name" value="pepsin_A_like_plant"/>
    <property type="match status" value="1"/>
</dbReference>
<dbReference type="Proteomes" id="UP000029981">
    <property type="component" value="Chromosome 6"/>
</dbReference>
<reference evidence="11 12" key="4">
    <citation type="journal article" date="2011" name="BMC Genomics">
        <title>RNA-Seq improves annotation of protein-coding genes in the cucumber genome.</title>
        <authorList>
            <person name="Li Z."/>
            <person name="Zhang Z."/>
            <person name="Yan P."/>
            <person name="Huang S."/>
            <person name="Fei Z."/>
            <person name="Lin K."/>
        </authorList>
    </citation>
    <scope>NUCLEOTIDE SEQUENCE [LARGE SCALE GENOMIC DNA]</scope>
    <source>
        <strain evidence="12">cv. 9930</strain>
    </source>
</reference>
<dbReference type="PROSITE" id="PS00141">
    <property type="entry name" value="ASP_PROTEASE"/>
    <property type="match status" value="1"/>
</dbReference>
<dbReference type="FunFam" id="2.40.70.10:FF:000050">
    <property type="entry name" value="Aspartic proteinase CDR1"/>
    <property type="match status" value="1"/>
</dbReference>
<keyword evidence="4" id="KW-0645">Protease</keyword>
<dbReference type="InterPro" id="IPR032861">
    <property type="entry name" value="TAXi_N"/>
</dbReference>
<feature type="signal peptide" evidence="9">
    <location>
        <begin position="1"/>
        <end position="22"/>
    </location>
</feature>
<dbReference type="SUPFAM" id="SSF50630">
    <property type="entry name" value="Acid proteases"/>
    <property type="match status" value="1"/>
</dbReference>
<feature type="chain" id="PRO_5001971889" description="Peptidase A1 domain-containing protein" evidence="9">
    <location>
        <begin position="23"/>
        <end position="435"/>
    </location>
</feature>
<evidence type="ECO:0000313" key="11">
    <source>
        <dbReference type="EMBL" id="KGN46268.1"/>
    </source>
</evidence>
<sequence length="435" mass="46909">MAPIFSLVIVIIFLISTAVVSAATGPDYGFTVELIHRDSPKSPMYNPLENHYHRVADTLRRSISHNTGLVTNTVEAPIYNNRGEYLMKLSVGTPPFPIIAVADTGSDIIWTQCEPCTNCYQQDLPMFNPSKSTTYRKVSCSSPVCSFTGEDNSCSFKPDCTYSISYGDNSHSQGDFAVDTLTMGSTSGRVVAFPRTAIGCGHDNAGSFDANVSGIVGLGLGPASLIKQMGSAVGGKFSYCLTPIGNDDGGSNKLNFGSNANVSGSGAVSTPIYISDKFKSFYSLKLKAVSVGRNNTFYSTANSILGGKANIIIDSGTTLTLLPVDLYHNFAKAISNSINLQRTDDPNQFLEYCFETTTDDYKVPFIAMHFEGANLRLQRENVLIRVSDNVICLAFAGAQDNDISIYGNIAQINFLVGYDVTNMSLSFKPMNCVAM</sequence>
<dbReference type="PANTHER" id="PTHR47967">
    <property type="entry name" value="OS07G0603500 PROTEIN-RELATED"/>
    <property type="match status" value="1"/>
</dbReference>
<dbReference type="GO" id="GO:0005576">
    <property type="term" value="C:extracellular region"/>
    <property type="evidence" value="ECO:0000318"/>
    <property type="project" value="GO_Central"/>
</dbReference>
<keyword evidence="8" id="KW-0325">Glycoprotein</keyword>
<dbReference type="InterPro" id="IPR051708">
    <property type="entry name" value="Plant_Aspart_Prot_A1"/>
</dbReference>
<dbReference type="AlphaFoldDB" id="A0A0A0K9V4"/>
<evidence type="ECO:0000256" key="2">
    <source>
        <dbReference type="ARBA" id="ARBA00007447"/>
    </source>
</evidence>
<evidence type="ECO:0000256" key="5">
    <source>
        <dbReference type="ARBA" id="ARBA00022729"/>
    </source>
</evidence>
<dbReference type="Pfam" id="PF14541">
    <property type="entry name" value="TAXi_C"/>
    <property type="match status" value="1"/>
</dbReference>
<dbReference type="Gene3D" id="2.40.70.10">
    <property type="entry name" value="Acid Proteases"/>
    <property type="match status" value="2"/>
</dbReference>
<evidence type="ECO:0000259" key="10">
    <source>
        <dbReference type="PROSITE" id="PS51767"/>
    </source>
</evidence>
<reference evidence="11 12" key="1">
    <citation type="journal article" date="2009" name="Nat. Genet.">
        <title>The genome of the cucumber, Cucumis sativus L.</title>
        <authorList>
            <person name="Huang S."/>
            <person name="Li R."/>
            <person name="Zhang Z."/>
            <person name="Li L."/>
            <person name="Gu X."/>
            <person name="Fan W."/>
            <person name="Lucas W.J."/>
            <person name="Wang X."/>
            <person name="Xie B."/>
            <person name="Ni P."/>
            <person name="Ren Y."/>
            <person name="Zhu H."/>
            <person name="Li J."/>
            <person name="Lin K."/>
            <person name="Jin W."/>
            <person name="Fei Z."/>
            <person name="Li G."/>
            <person name="Staub J."/>
            <person name="Kilian A."/>
            <person name="van der Vossen E.A."/>
            <person name="Wu Y."/>
            <person name="Guo J."/>
            <person name="He J."/>
            <person name="Jia Z."/>
            <person name="Ren Y."/>
            <person name="Tian G."/>
            <person name="Lu Y."/>
            <person name="Ruan J."/>
            <person name="Qian W."/>
            <person name="Wang M."/>
            <person name="Huang Q."/>
            <person name="Li B."/>
            <person name="Xuan Z."/>
            <person name="Cao J."/>
            <person name="Asan"/>
            <person name="Wu Z."/>
            <person name="Zhang J."/>
            <person name="Cai Q."/>
            <person name="Bai Y."/>
            <person name="Zhao B."/>
            <person name="Han Y."/>
            <person name="Li Y."/>
            <person name="Li X."/>
            <person name="Wang S."/>
            <person name="Shi Q."/>
            <person name="Liu S."/>
            <person name="Cho W.K."/>
            <person name="Kim J.Y."/>
            <person name="Xu Y."/>
            <person name="Heller-Uszynska K."/>
            <person name="Miao H."/>
            <person name="Cheng Z."/>
            <person name="Zhang S."/>
            <person name="Wu J."/>
            <person name="Yang Y."/>
            <person name="Kang H."/>
            <person name="Li M."/>
            <person name="Liang H."/>
            <person name="Ren X."/>
            <person name="Shi Z."/>
            <person name="Wen M."/>
            <person name="Jian M."/>
            <person name="Yang H."/>
            <person name="Zhang G."/>
            <person name="Yang Z."/>
            <person name="Chen R."/>
            <person name="Liu S."/>
            <person name="Li J."/>
            <person name="Ma L."/>
            <person name="Liu H."/>
            <person name="Zhou Y."/>
            <person name="Zhao J."/>
            <person name="Fang X."/>
            <person name="Li G."/>
            <person name="Fang L."/>
            <person name="Li Y."/>
            <person name="Liu D."/>
            <person name="Zheng H."/>
            <person name="Zhang Y."/>
            <person name="Qin N."/>
            <person name="Li Z."/>
            <person name="Yang G."/>
            <person name="Yang S."/>
            <person name="Bolund L."/>
            <person name="Kristiansen K."/>
            <person name="Zheng H."/>
            <person name="Li S."/>
            <person name="Zhang X."/>
            <person name="Yang H."/>
            <person name="Wang J."/>
            <person name="Sun R."/>
            <person name="Zhang B."/>
            <person name="Jiang S."/>
            <person name="Wang J."/>
            <person name="Du Y."/>
            <person name="Li S."/>
        </authorList>
    </citation>
    <scope>NUCLEOTIDE SEQUENCE [LARGE SCALE GENOMIC DNA]</scope>
    <source>
        <strain evidence="12">cv. 9930</strain>
    </source>
</reference>
<dbReference type="FunFam" id="2.40.70.10:FF:000016">
    <property type="entry name" value="Probable aspartic protease At2g35615"/>
    <property type="match status" value="1"/>
</dbReference>
<dbReference type="InterPro" id="IPR021109">
    <property type="entry name" value="Peptidase_aspartic_dom_sf"/>
</dbReference>
<dbReference type="EMBL" id="CM002927">
    <property type="protein sequence ID" value="KGN46268.1"/>
    <property type="molecule type" value="Genomic_DNA"/>
</dbReference>
<keyword evidence="12" id="KW-1185">Reference proteome</keyword>
<dbReference type="InterPro" id="IPR001969">
    <property type="entry name" value="Aspartic_peptidase_AS"/>
</dbReference>
<evidence type="ECO:0000256" key="3">
    <source>
        <dbReference type="ARBA" id="ARBA00022525"/>
    </source>
</evidence>
<dbReference type="OrthoDB" id="2747330at2759"/>
<feature type="domain" description="Peptidase A1" evidence="10">
    <location>
        <begin position="85"/>
        <end position="428"/>
    </location>
</feature>
<evidence type="ECO:0000256" key="1">
    <source>
        <dbReference type="ARBA" id="ARBA00004613"/>
    </source>
</evidence>
<evidence type="ECO:0000256" key="4">
    <source>
        <dbReference type="ARBA" id="ARBA00022670"/>
    </source>
</evidence>
<dbReference type="MEROPS" id="A01.069"/>
<reference evidence="11 12" key="3">
    <citation type="journal article" date="2010" name="BMC Genomics">
        <title>Transcriptome sequencing and comparative analysis of cucumber flowers with different sex types.</title>
        <authorList>
            <person name="Guo S."/>
            <person name="Zheng Y."/>
            <person name="Joung J.G."/>
            <person name="Liu S."/>
            <person name="Zhang Z."/>
            <person name="Crasta O.R."/>
            <person name="Sobral B.W."/>
            <person name="Xu Y."/>
            <person name="Huang S."/>
            <person name="Fei Z."/>
        </authorList>
    </citation>
    <scope>NUCLEOTIDE SEQUENCE [LARGE SCALE GENOMIC DNA]</scope>
    <source>
        <strain evidence="12">cv. 9930</strain>
    </source>
</reference>
<proteinExistence type="inferred from homology"/>
<gene>
    <name evidence="11" type="ORF">Csa_6G078630</name>
</gene>
<dbReference type="InterPro" id="IPR032799">
    <property type="entry name" value="TAXi_C"/>
</dbReference>
<comment type="subcellular location">
    <subcellularLocation>
        <location evidence="1">Secreted</location>
    </subcellularLocation>
</comment>
<dbReference type="Pfam" id="PF14543">
    <property type="entry name" value="TAXi_N"/>
    <property type="match status" value="1"/>
</dbReference>
<evidence type="ECO:0000313" key="12">
    <source>
        <dbReference type="Proteomes" id="UP000029981"/>
    </source>
</evidence>
<organism evidence="11 12">
    <name type="scientific">Cucumis sativus</name>
    <name type="common">Cucumber</name>
    <dbReference type="NCBI Taxonomy" id="3659"/>
    <lineage>
        <taxon>Eukaryota</taxon>
        <taxon>Viridiplantae</taxon>
        <taxon>Streptophyta</taxon>
        <taxon>Embryophyta</taxon>
        <taxon>Tracheophyta</taxon>
        <taxon>Spermatophyta</taxon>
        <taxon>Magnoliopsida</taxon>
        <taxon>eudicotyledons</taxon>
        <taxon>Gunneridae</taxon>
        <taxon>Pentapetalae</taxon>
        <taxon>rosids</taxon>
        <taxon>fabids</taxon>
        <taxon>Cucurbitales</taxon>
        <taxon>Cucurbitaceae</taxon>
        <taxon>Benincaseae</taxon>
        <taxon>Cucumis</taxon>
    </lineage>
</organism>
<keyword evidence="5 9" id="KW-0732">Signal</keyword>
<keyword evidence="7" id="KW-0378">Hydrolase</keyword>
<dbReference type="Gramene" id="KGN46268">
    <property type="protein sequence ID" value="KGN46268"/>
    <property type="gene ID" value="Csa_6G078630"/>
</dbReference>
<evidence type="ECO:0000256" key="8">
    <source>
        <dbReference type="ARBA" id="ARBA00023180"/>
    </source>
</evidence>
<keyword evidence="3" id="KW-0964">Secreted</keyword>